<dbReference type="Pfam" id="PF00999">
    <property type="entry name" value="Na_H_Exchanger"/>
    <property type="match status" value="1"/>
</dbReference>
<feature type="transmembrane region" description="Helical" evidence="11">
    <location>
        <begin position="324"/>
        <end position="346"/>
    </location>
</feature>
<gene>
    <name evidence="13" type="ORF">C1704_10825</name>
</gene>
<keyword evidence="4" id="KW-0633">Potassium transport</keyword>
<dbReference type="RefSeq" id="WP_104302749.1">
    <property type="nucleotide sequence ID" value="NZ_PSNX01000009.1"/>
</dbReference>
<evidence type="ECO:0000256" key="1">
    <source>
        <dbReference type="ARBA" id="ARBA00004141"/>
    </source>
</evidence>
<evidence type="ECO:0000256" key="3">
    <source>
        <dbReference type="ARBA" id="ARBA00022449"/>
    </source>
</evidence>
<organism evidence="13 14">
    <name type="scientific">Caldimonas caldifontis</name>
    <dbReference type="NCBI Taxonomy" id="1452508"/>
    <lineage>
        <taxon>Bacteria</taxon>
        <taxon>Pseudomonadati</taxon>
        <taxon>Pseudomonadota</taxon>
        <taxon>Betaproteobacteria</taxon>
        <taxon>Burkholderiales</taxon>
        <taxon>Sphaerotilaceae</taxon>
        <taxon>Caldimonas</taxon>
    </lineage>
</organism>
<keyword evidence="14" id="KW-1185">Reference proteome</keyword>
<dbReference type="OrthoDB" id="9781411at2"/>
<dbReference type="GO" id="GO:0005886">
    <property type="term" value="C:plasma membrane"/>
    <property type="evidence" value="ECO:0007669"/>
    <property type="project" value="TreeGrafter"/>
</dbReference>
<proteinExistence type="predicted"/>
<evidence type="ECO:0000256" key="8">
    <source>
        <dbReference type="ARBA" id="ARBA00023065"/>
    </source>
</evidence>
<dbReference type="InterPro" id="IPR003148">
    <property type="entry name" value="RCK_N"/>
</dbReference>
<feature type="transmembrane region" description="Helical" evidence="11">
    <location>
        <begin position="217"/>
        <end position="250"/>
    </location>
</feature>
<dbReference type="GO" id="GO:0006813">
    <property type="term" value="P:potassium ion transport"/>
    <property type="evidence" value="ECO:0007669"/>
    <property type="project" value="UniProtKB-KW"/>
</dbReference>
<dbReference type="Gene3D" id="1.20.1530.20">
    <property type="match status" value="1"/>
</dbReference>
<dbReference type="PANTHER" id="PTHR46157:SF4">
    <property type="entry name" value="K(+) EFFLUX ANTIPORTER 3, CHLOROPLASTIC"/>
    <property type="match status" value="1"/>
</dbReference>
<protein>
    <submittedName>
        <fullName evidence="13">Sodium:proton exchanger</fullName>
    </submittedName>
</protein>
<evidence type="ECO:0000256" key="11">
    <source>
        <dbReference type="SAM" id="Phobius"/>
    </source>
</evidence>
<feature type="transmembrane region" description="Helical" evidence="11">
    <location>
        <begin position="6"/>
        <end position="23"/>
    </location>
</feature>
<keyword evidence="8" id="KW-0406">Ion transport</keyword>
<dbReference type="GO" id="GO:1902600">
    <property type="term" value="P:proton transmembrane transport"/>
    <property type="evidence" value="ECO:0007669"/>
    <property type="project" value="InterPro"/>
</dbReference>
<keyword evidence="7 11" id="KW-1133">Transmembrane helix</keyword>
<evidence type="ECO:0000256" key="7">
    <source>
        <dbReference type="ARBA" id="ARBA00022989"/>
    </source>
</evidence>
<feature type="transmembrane region" description="Helical" evidence="11">
    <location>
        <begin position="147"/>
        <end position="170"/>
    </location>
</feature>
<evidence type="ECO:0000256" key="2">
    <source>
        <dbReference type="ARBA" id="ARBA00022448"/>
    </source>
</evidence>
<evidence type="ECO:0000313" key="14">
    <source>
        <dbReference type="Proteomes" id="UP000238605"/>
    </source>
</evidence>
<dbReference type="Proteomes" id="UP000238605">
    <property type="component" value="Unassembled WGS sequence"/>
</dbReference>
<name>A0A2S5STU4_9BURK</name>
<feature type="region of interest" description="Disordered" evidence="10">
    <location>
        <begin position="566"/>
        <end position="586"/>
    </location>
</feature>
<comment type="caution">
    <text evidence="13">The sequence shown here is derived from an EMBL/GenBank/DDBJ whole genome shotgun (WGS) entry which is preliminary data.</text>
</comment>
<dbReference type="EMBL" id="PSNX01000009">
    <property type="protein sequence ID" value="PPE66153.1"/>
    <property type="molecule type" value="Genomic_DNA"/>
</dbReference>
<comment type="subcellular location">
    <subcellularLocation>
        <location evidence="1">Membrane</location>
        <topology evidence="1">Multi-pass membrane protein</topology>
    </subcellularLocation>
</comment>
<feature type="transmembrane region" description="Helical" evidence="11">
    <location>
        <begin position="295"/>
        <end position="318"/>
    </location>
</feature>
<feature type="transmembrane region" description="Helical" evidence="11">
    <location>
        <begin position="32"/>
        <end position="49"/>
    </location>
</feature>
<keyword evidence="2" id="KW-0813">Transport</keyword>
<evidence type="ECO:0000256" key="10">
    <source>
        <dbReference type="SAM" id="MobiDB-lite"/>
    </source>
</evidence>
<feature type="transmembrane region" description="Helical" evidence="11">
    <location>
        <begin position="55"/>
        <end position="74"/>
    </location>
</feature>
<keyword evidence="6" id="KW-0630">Potassium</keyword>
<evidence type="ECO:0000313" key="13">
    <source>
        <dbReference type="EMBL" id="PPE66153.1"/>
    </source>
</evidence>
<dbReference type="Pfam" id="PF02254">
    <property type="entry name" value="TrkA_N"/>
    <property type="match status" value="1"/>
</dbReference>
<keyword evidence="3" id="KW-0050">Antiport</keyword>
<feature type="domain" description="RCK N-terminal" evidence="12">
    <location>
        <begin position="405"/>
        <end position="522"/>
    </location>
</feature>
<keyword evidence="9 11" id="KW-0472">Membrane</keyword>
<dbReference type="GO" id="GO:0015297">
    <property type="term" value="F:antiporter activity"/>
    <property type="evidence" value="ECO:0007669"/>
    <property type="project" value="UniProtKB-KW"/>
</dbReference>
<evidence type="ECO:0000256" key="9">
    <source>
        <dbReference type="ARBA" id="ARBA00023136"/>
    </source>
</evidence>
<dbReference type="InterPro" id="IPR036291">
    <property type="entry name" value="NAD(P)-bd_dom_sf"/>
</dbReference>
<dbReference type="SUPFAM" id="SSF51735">
    <property type="entry name" value="NAD(P)-binding Rossmann-fold domains"/>
    <property type="match status" value="1"/>
</dbReference>
<dbReference type="InterPro" id="IPR006153">
    <property type="entry name" value="Cation/H_exchanger_TM"/>
</dbReference>
<dbReference type="Gene3D" id="3.40.50.720">
    <property type="entry name" value="NAD(P)-binding Rossmann-like Domain"/>
    <property type="match status" value="1"/>
</dbReference>
<dbReference type="PROSITE" id="PS51201">
    <property type="entry name" value="RCK_N"/>
    <property type="match status" value="1"/>
</dbReference>
<evidence type="ECO:0000256" key="4">
    <source>
        <dbReference type="ARBA" id="ARBA00022538"/>
    </source>
</evidence>
<accession>A0A2S5STU4</accession>
<dbReference type="AlphaFoldDB" id="A0A2S5STU4"/>
<reference evidence="13 14" key="1">
    <citation type="submission" date="2018-02" db="EMBL/GenBank/DDBJ databases">
        <title>Reclassifiation of [Polyangium] brachysporum DSM 7029 as Guopingzhaonella breviflexa gen. nov., sp. nov., a member of the family Comamonadaceae.</title>
        <authorList>
            <person name="Tang B."/>
        </authorList>
    </citation>
    <scope>NUCLEOTIDE SEQUENCE [LARGE SCALE GENOMIC DNA]</scope>
    <source>
        <strain evidence="13 14">BCRC 80649</strain>
    </source>
</reference>
<sequence length="586" mass="61873">MTHIFLGQVILLIAGALAAVMLLQRLRMPSSLGYLAVGIVLGPHALNLAPEPDRAKVIGELGIVFLLFTVGLNFSLPRIRAMGRSVFVLGTAQVLLTTVLVGAGLWWAGLPLVAALAVGAVVAQSSTTVIARQLAEQGEGDTRHGRLATAMSVFQDVTAVPLVVILPVLGGMGGSMGGPLALAAGKALLAFLLVYGAGRWLLRPAFHVVANSRSPEMFTLAVLLVTLLAAALTSALGLSMALGAFLAGMMLGDTEFRHQLESSIRPFRDVLLGLFFVTIGMLADFSVLPSIWQQVAITAVGLMVVKALLVSGIVRLGGIDMRTALRVGLVLAVGGEFGFALLAISLEARLLDPLHAQVVLNAVLLSMALGPLVIRSNGSLAAWLWRHGAVKARTDDLVAPPSGLQDHVILCGYGRVGRSVALFLAREGVPYVAVDLDADLVRNAFAQGEPVYYADAAEADILEALGLDQARLLVVTHDDLGAARKTLAHARRLRPELPVTVRTRDEEHLDELLAAGAREVIPETLEAALMMAAHVLLLAGVAPSTVMLRIREQQLSRYGSLSALYRNDGEHPGASSGETSHRSVPR</sequence>
<dbReference type="PANTHER" id="PTHR46157">
    <property type="entry name" value="K(+) EFFLUX ANTIPORTER 3, CHLOROPLASTIC"/>
    <property type="match status" value="1"/>
</dbReference>
<dbReference type="InterPro" id="IPR038770">
    <property type="entry name" value="Na+/solute_symporter_sf"/>
</dbReference>
<keyword evidence="5 11" id="KW-0812">Transmembrane</keyword>
<feature type="transmembrane region" description="Helical" evidence="11">
    <location>
        <begin position="86"/>
        <end position="107"/>
    </location>
</feature>
<evidence type="ECO:0000259" key="12">
    <source>
        <dbReference type="PROSITE" id="PS51201"/>
    </source>
</evidence>
<evidence type="ECO:0000256" key="5">
    <source>
        <dbReference type="ARBA" id="ARBA00022692"/>
    </source>
</evidence>
<feature type="transmembrane region" description="Helical" evidence="11">
    <location>
        <begin position="270"/>
        <end position="288"/>
    </location>
</feature>
<feature type="transmembrane region" description="Helical" evidence="11">
    <location>
        <begin position="176"/>
        <end position="196"/>
    </location>
</feature>
<evidence type="ECO:0000256" key="6">
    <source>
        <dbReference type="ARBA" id="ARBA00022958"/>
    </source>
</evidence>